<evidence type="ECO:0000313" key="2">
    <source>
        <dbReference type="EMBL" id="RGD66906.1"/>
    </source>
</evidence>
<name>A0A3E3DD28_9FIRM</name>
<reference evidence="2 3" key="1">
    <citation type="submission" date="2018-08" db="EMBL/GenBank/DDBJ databases">
        <title>A genome reference for cultivated species of the human gut microbiota.</title>
        <authorList>
            <person name="Zou Y."/>
            <person name="Xue W."/>
            <person name="Luo G."/>
        </authorList>
    </citation>
    <scope>NUCLEOTIDE SEQUENCE [LARGE SCALE GENOMIC DNA]</scope>
    <source>
        <strain evidence="2 3">AF19-13AC</strain>
    </source>
</reference>
<sequence length="95" mass="11148">MKEKEVQQAHALKCPPSLFFRLIIVFPVCNFFYNHAVSVWHLQVRQFKRCAALKFINHGYLLSLVFLTLVAIITLSFLNVEAENDRLKNEKERRG</sequence>
<evidence type="ECO:0000256" key="1">
    <source>
        <dbReference type="SAM" id="Phobius"/>
    </source>
</evidence>
<proteinExistence type="predicted"/>
<keyword evidence="1" id="KW-0812">Transmembrane</keyword>
<feature type="transmembrane region" description="Helical" evidence="1">
    <location>
        <begin position="60"/>
        <end position="78"/>
    </location>
</feature>
<dbReference type="EMBL" id="QTJW01000032">
    <property type="protein sequence ID" value="RGD66906.1"/>
    <property type="molecule type" value="Genomic_DNA"/>
</dbReference>
<comment type="caution">
    <text evidence="2">The sequence shown here is derived from an EMBL/GenBank/DDBJ whole genome shotgun (WGS) entry which is preliminary data.</text>
</comment>
<gene>
    <name evidence="2" type="ORF">DWX31_29930</name>
</gene>
<evidence type="ECO:0000313" key="3">
    <source>
        <dbReference type="Proteomes" id="UP000261023"/>
    </source>
</evidence>
<keyword evidence="1" id="KW-0472">Membrane</keyword>
<protein>
    <submittedName>
        <fullName evidence="2">Uncharacterized protein</fullName>
    </submittedName>
</protein>
<feature type="transmembrane region" description="Helical" evidence="1">
    <location>
        <begin position="18"/>
        <end position="40"/>
    </location>
</feature>
<keyword evidence="1" id="KW-1133">Transmembrane helix</keyword>
<dbReference type="RefSeq" id="WP_025531086.1">
    <property type="nucleotide sequence ID" value="NZ_QSRE01000001.1"/>
</dbReference>
<dbReference type="AlphaFoldDB" id="A0A3E3DD28"/>
<accession>A0A3E3DD28</accession>
<organism evidence="2 3">
    <name type="scientific">Hungatella hathewayi</name>
    <dbReference type="NCBI Taxonomy" id="154046"/>
    <lineage>
        <taxon>Bacteria</taxon>
        <taxon>Bacillati</taxon>
        <taxon>Bacillota</taxon>
        <taxon>Clostridia</taxon>
        <taxon>Lachnospirales</taxon>
        <taxon>Lachnospiraceae</taxon>
        <taxon>Hungatella</taxon>
    </lineage>
</organism>
<dbReference type="Proteomes" id="UP000261023">
    <property type="component" value="Unassembled WGS sequence"/>
</dbReference>